<dbReference type="InterPro" id="IPR013805">
    <property type="entry name" value="GrpE_CC"/>
</dbReference>
<proteinExistence type="inferred from homology"/>
<dbReference type="Proteomes" id="UP001151699">
    <property type="component" value="Unassembled WGS sequence"/>
</dbReference>
<evidence type="ECO:0000313" key="3">
    <source>
        <dbReference type="EMBL" id="KAJ6603732.1"/>
    </source>
</evidence>
<dbReference type="AlphaFoldDB" id="A0A9Q0MJ72"/>
<sequence length="337" mass="38203">MDAANSEKIVRINGTHQYGNQSINVQGLTVQNNRLTYMPVNIAEFFPNIIFLDFSLNEISFVNITHIRQFPHLLRINLNTNKITQLDSNLFAASHSIKFINFSGNKIKHVGHDLILPNSGQIFFNANACINEQAVDLDQIAILRFKLLLQCPPTISQIENTLESRPNLITKLNSQVERLQTETDKLDHRQLEIIAGFENLAKMVESICKQFEDVLTVVDNLKSSVSELDMEVQTMNEVVGKVTSKVNGLVEENERIYQIQMEMRSDVINLGNRIAVIRNQGQILSARTDALENGLSDTNVIVETHSDLLKSVRSKNWKLEKRVEILESIIDVKLPIT</sequence>
<organism evidence="3 4">
    <name type="scientific">Pseudolycoriella hygida</name>
    <dbReference type="NCBI Taxonomy" id="35572"/>
    <lineage>
        <taxon>Eukaryota</taxon>
        <taxon>Metazoa</taxon>
        <taxon>Ecdysozoa</taxon>
        <taxon>Arthropoda</taxon>
        <taxon>Hexapoda</taxon>
        <taxon>Insecta</taxon>
        <taxon>Pterygota</taxon>
        <taxon>Neoptera</taxon>
        <taxon>Endopterygota</taxon>
        <taxon>Diptera</taxon>
        <taxon>Nematocera</taxon>
        <taxon>Sciaroidea</taxon>
        <taxon>Sciaridae</taxon>
        <taxon>Pseudolycoriella</taxon>
    </lineage>
</organism>
<protein>
    <submittedName>
        <fullName evidence="3">Uncharacterized protein</fullName>
    </submittedName>
</protein>
<dbReference type="Gene3D" id="3.80.10.10">
    <property type="entry name" value="Ribonuclease Inhibitor"/>
    <property type="match status" value="1"/>
</dbReference>
<dbReference type="SUPFAM" id="SSF52058">
    <property type="entry name" value="L domain-like"/>
    <property type="match status" value="1"/>
</dbReference>
<comment type="similarity">
    <text evidence="1">Belongs to the GrpE family.</text>
</comment>
<dbReference type="EMBL" id="WJQU01005977">
    <property type="protein sequence ID" value="KAJ6603732.1"/>
    <property type="molecule type" value="Genomic_DNA"/>
</dbReference>
<evidence type="ECO:0000313" key="4">
    <source>
        <dbReference type="Proteomes" id="UP001151699"/>
    </source>
</evidence>
<evidence type="ECO:0000256" key="2">
    <source>
        <dbReference type="ARBA" id="ARBA00023186"/>
    </source>
</evidence>
<gene>
    <name evidence="3" type="ORF">Bhyg_17574</name>
</gene>
<dbReference type="Gene3D" id="1.10.287.950">
    <property type="entry name" value="Methyl-accepting chemotaxis protein"/>
    <property type="match status" value="1"/>
</dbReference>
<comment type="caution">
    <text evidence="3">The sequence shown here is derived from an EMBL/GenBank/DDBJ whole genome shotgun (WGS) entry which is preliminary data.</text>
</comment>
<keyword evidence="2" id="KW-0143">Chaperone</keyword>
<dbReference type="InterPro" id="IPR032675">
    <property type="entry name" value="LRR_dom_sf"/>
</dbReference>
<reference evidence="3" key="1">
    <citation type="submission" date="2022-07" db="EMBL/GenBank/DDBJ databases">
        <authorList>
            <person name="Trinca V."/>
            <person name="Uliana J.V.C."/>
            <person name="Torres T.T."/>
            <person name="Ward R.J."/>
            <person name="Monesi N."/>
        </authorList>
    </citation>
    <scope>NUCLEOTIDE SEQUENCE</scope>
    <source>
        <strain evidence="3">HSMRA1968</strain>
        <tissue evidence="3">Whole embryos</tissue>
    </source>
</reference>
<name>A0A9Q0MJ72_9DIPT</name>
<keyword evidence="4" id="KW-1185">Reference proteome</keyword>
<accession>A0A9Q0MJ72</accession>
<evidence type="ECO:0000256" key="1">
    <source>
        <dbReference type="ARBA" id="ARBA00009054"/>
    </source>
</evidence>
<dbReference type="SUPFAM" id="SSF58014">
    <property type="entry name" value="Coiled-coil domain of nucleotide exchange factor GrpE"/>
    <property type="match status" value="1"/>
</dbReference>
<dbReference type="OrthoDB" id="7782277at2759"/>